<keyword evidence="10" id="KW-1185">Reference proteome</keyword>
<dbReference type="Proteomes" id="UP000001876">
    <property type="component" value="Unassembled WGS sequence"/>
</dbReference>
<protein>
    <submittedName>
        <fullName evidence="9">Predicted protein</fullName>
    </submittedName>
</protein>
<evidence type="ECO:0000256" key="7">
    <source>
        <dbReference type="SAM" id="MobiDB-lite"/>
    </source>
</evidence>
<dbReference type="OMA" id="RLWYLGW"/>
<gene>
    <name evidence="9" type="ORF">MICPUCDRAFT_58336</name>
</gene>
<dbReference type="OrthoDB" id="524898at2759"/>
<comment type="subcellular location">
    <subcellularLocation>
        <location evidence="1">Membrane</location>
        <topology evidence="1">Multi-pass membrane protein</topology>
    </subcellularLocation>
</comment>
<dbReference type="GO" id="GO:0070765">
    <property type="term" value="C:gamma-secretase complex"/>
    <property type="evidence" value="ECO:0007669"/>
    <property type="project" value="TreeGrafter"/>
</dbReference>
<evidence type="ECO:0000313" key="10">
    <source>
        <dbReference type="Proteomes" id="UP000001876"/>
    </source>
</evidence>
<dbReference type="PANTHER" id="PTHR16318:SF0">
    <property type="entry name" value="GAMMA-SECRETASE SUBUNIT PEN-2"/>
    <property type="match status" value="1"/>
</dbReference>
<sequence>MPPARPRVKTVETIDDVDGLEEDAARTLSRRLWYLGWCGLPLLWAMNAYLFYPHVRRDDDDAGARARHHLDVDGEGSSEGSSSEEEEEEEEEEDAPRRARAVAVKDVVVARYAGLSLAGAKVAGGILLAWAATFALGGFERAFGEERWRALALSSWIEM</sequence>
<dbReference type="EMBL" id="GG663739">
    <property type="protein sequence ID" value="EEH57073.1"/>
    <property type="molecule type" value="Genomic_DNA"/>
</dbReference>
<feature type="compositionally biased region" description="Basic and acidic residues" evidence="7">
    <location>
        <begin position="63"/>
        <end position="72"/>
    </location>
</feature>
<dbReference type="PANTHER" id="PTHR16318">
    <property type="entry name" value="GAMMA-SECRETASE SUBUNIT PEN-2"/>
    <property type="match status" value="1"/>
</dbReference>
<proteinExistence type="inferred from homology"/>
<evidence type="ECO:0000256" key="6">
    <source>
        <dbReference type="ARBA" id="ARBA00023136"/>
    </source>
</evidence>
<feature type="region of interest" description="Disordered" evidence="7">
    <location>
        <begin position="63"/>
        <end position="99"/>
    </location>
</feature>
<feature type="transmembrane region" description="Helical" evidence="8">
    <location>
        <begin position="32"/>
        <end position="52"/>
    </location>
</feature>
<reference evidence="9 10" key="1">
    <citation type="journal article" date="2009" name="Science">
        <title>Green evolution and dynamic adaptations revealed by genomes of the marine picoeukaryotes Micromonas.</title>
        <authorList>
            <person name="Worden A.Z."/>
            <person name="Lee J.H."/>
            <person name="Mock T."/>
            <person name="Rouze P."/>
            <person name="Simmons M.P."/>
            <person name="Aerts A.L."/>
            <person name="Allen A.E."/>
            <person name="Cuvelier M.L."/>
            <person name="Derelle E."/>
            <person name="Everett M.V."/>
            <person name="Foulon E."/>
            <person name="Grimwood J."/>
            <person name="Gundlach H."/>
            <person name="Henrissat B."/>
            <person name="Napoli C."/>
            <person name="McDonald S.M."/>
            <person name="Parker M.S."/>
            <person name="Rombauts S."/>
            <person name="Salamov A."/>
            <person name="Von Dassow P."/>
            <person name="Badger J.H."/>
            <person name="Coutinho P.M."/>
            <person name="Demir E."/>
            <person name="Dubchak I."/>
            <person name="Gentemann C."/>
            <person name="Eikrem W."/>
            <person name="Gready J.E."/>
            <person name="John U."/>
            <person name="Lanier W."/>
            <person name="Lindquist E.A."/>
            <person name="Lucas S."/>
            <person name="Mayer K.F."/>
            <person name="Moreau H."/>
            <person name="Not F."/>
            <person name="Otillar R."/>
            <person name="Panaud O."/>
            <person name="Pangilinan J."/>
            <person name="Paulsen I."/>
            <person name="Piegu B."/>
            <person name="Poliakov A."/>
            <person name="Robbens S."/>
            <person name="Schmutz J."/>
            <person name="Toulza E."/>
            <person name="Wyss T."/>
            <person name="Zelensky A."/>
            <person name="Zhou K."/>
            <person name="Armbrust E.V."/>
            <person name="Bhattacharya D."/>
            <person name="Goodenough U.W."/>
            <person name="Van de Peer Y."/>
            <person name="Grigoriev I.V."/>
        </authorList>
    </citation>
    <scope>NUCLEOTIDE SEQUENCE [LARGE SCALE GENOMIC DNA]</scope>
    <source>
        <strain evidence="9 10">CCMP1545</strain>
    </source>
</reference>
<evidence type="ECO:0000256" key="1">
    <source>
        <dbReference type="ARBA" id="ARBA00004141"/>
    </source>
</evidence>
<evidence type="ECO:0000256" key="3">
    <source>
        <dbReference type="ARBA" id="ARBA00022692"/>
    </source>
</evidence>
<name>C1MS38_MICPC</name>
<keyword evidence="3 8" id="KW-0812">Transmembrane</keyword>
<accession>C1MS38</accession>
<dbReference type="GeneID" id="9684057"/>
<dbReference type="STRING" id="564608.C1MS38"/>
<feature type="compositionally biased region" description="Acidic residues" evidence="7">
    <location>
        <begin position="82"/>
        <end position="94"/>
    </location>
</feature>
<comment type="similarity">
    <text evidence="2">Belongs to the PEN-2 family.</text>
</comment>
<feature type="transmembrane region" description="Helical" evidence="8">
    <location>
        <begin position="118"/>
        <end position="139"/>
    </location>
</feature>
<evidence type="ECO:0000313" key="9">
    <source>
        <dbReference type="EMBL" id="EEH57073.1"/>
    </source>
</evidence>
<evidence type="ECO:0000256" key="4">
    <source>
        <dbReference type="ARBA" id="ARBA00022976"/>
    </source>
</evidence>
<dbReference type="Pfam" id="PF10251">
    <property type="entry name" value="PEN-2"/>
    <property type="match status" value="1"/>
</dbReference>
<dbReference type="RefSeq" id="XP_003058618.1">
    <property type="nucleotide sequence ID" value="XM_003058572.1"/>
</dbReference>
<keyword evidence="5 8" id="KW-1133">Transmembrane helix</keyword>
<dbReference type="KEGG" id="mpp:MICPUCDRAFT_58336"/>
<dbReference type="InterPro" id="IPR019379">
    <property type="entry name" value="Gamma_Secretase_Asp_P_PEN2"/>
</dbReference>
<evidence type="ECO:0000256" key="5">
    <source>
        <dbReference type="ARBA" id="ARBA00022989"/>
    </source>
</evidence>
<organism evidence="10">
    <name type="scientific">Micromonas pusilla (strain CCMP1545)</name>
    <name type="common">Picoplanktonic green alga</name>
    <dbReference type="NCBI Taxonomy" id="564608"/>
    <lineage>
        <taxon>Eukaryota</taxon>
        <taxon>Viridiplantae</taxon>
        <taxon>Chlorophyta</taxon>
        <taxon>Mamiellophyceae</taxon>
        <taxon>Mamiellales</taxon>
        <taxon>Mamiellaceae</taxon>
        <taxon>Micromonas</taxon>
    </lineage>
</organism>
<evidence type="ECO:0000256" key="8">
    <source>
        <dbReference type="SAM" id="Phobius"/>
    </source>
</evidence>
<dbReference type="AlphaFoldDB" id="C1MS38"/>
<keyword evidence="6 8" id="KW-0472">Membrane</keyword>
<evidence type="ECO:0000256" key="2">
    <source>
        <dbReference type="ARBA" id="ARBA00009607"/>
    </source>
</evidence>
<dbReference type="GO" id="GO:0007219">
    <property type="term" value="P:Notch signaling pathway"/>
    <property type="evidence" value="ECO:0007669"/>
    <property type="project" value="UniProtKB-KW"/>
</dbReference>
<keyword evidence="4" id="KW-0914">Notch signaling pathway</keyword>